<sequence length="293" mass="31750">MRIAYSLQVNTSELTEAAVGRWHAAVDGKDPAAARLAVCDPIVVNGPKGAGPITPGEFADWITRSGVELRPRSWHPIGDGVTVVEQDARWPQDAGWTRVATVFRVTGDRVSAALRFTDLRAALDFARLHIELVATEPPSHVARQDAVVEAGAGQALFRFVRHWSRRWNADGTPAERGRDVQVTEAVHALRGRQQVTVNDVAAELGIDQSGASRMVAHAVDQGYLITHRAPADARRRAVGLTDAGLALLDAAHSWQESTFAALTSDWTGAERAEFHRAMLRLLDRSPELSAGLG</sequence>
<gene>
    <name evidence="2" type="ORF">Plo01_07610</name>
</gene>
<proteinExistence type="predicted"/>
<dbReference type="InterPro" id="IPR036390">
    <property type="entry name" value="WH_DNA-bd_sf"/>
</dbReference>
<dbReference type="PANTHER" id="PTHR33164:SF57">
    <property type="entry name" value="MARR-FAMILY TRANSCRIPTIONAL REGULATOR"/>
    <property type="match status" value="1"/>
</dbReference>
<evidence type="ECO:0000313" key="3">
    <source>
        <dbReference type="Proteomes" id="UP000616724"/>
    </source>
</evidence>
<dbReference type="Proteomes" id="UP000616724">
    <property type="component" value="Unassembled WGS sequence"/>
</dbReference>
<dbReference type="SUPFAM" id="SSF54427">
    <property type="entry name" value="NTF2-like"/>
    <property type="match status" value="1"/>
</dbReference>
<dbReference type="InterPro" id="IPR039422">
    <property type="entry name" value="MarR/SlyA-like"/>
</dbReference>
<dbReference type="GO" id="GO:0003700">
    <property type="term" value="F:DNA-binding transcription factor activity"/>
    <property type="evidence" value="ECO:0007669"/>
    <property type="project" value="InterPro"/>
</dbReference>
<dbReference type="AlphaFoldDB" id="A0A8J3REN6"/>
<dbReference type="PROSITE" id="PS50995">
    <property type="entry name" value="HTH_MARR_2"/>
    <property type="match status" value="1"/>
</dbReference>
<keyword evidence="3" id="KW-1185">Reference proteome</keyword>
<protein>
    <recommendedName>
        <fullName evidence="1">HTH marR-type domain-containing protein</fullName>
    </recommendedName>
</protein>
<feature type="domain" description="HTH marR-type" evidence="1">
    <location>
        <begin position="149"/>
        <end position="283"/>
    </location>
</feature>
<dbReference type="GO" id="GO:0006950">
    <property type="term" value="P:response to stress"/>
    <property type="evidence" value="ECO:0007669"/>
    <property type="project" value="TreeGrafter"/>
</dbReference>
<dbReference type="Gene3D" id="1.10.10.10">
    <property type="entry name" value="Winged helix-like DNA-binding domain superfamily/Winged helix DNA-binding domain"/>
    <property type="match status" value="1"/>
</dbReference>
<comment type="caution">
    <text evidence="2">The sequence shown here is derived from an EMBL/GenBank/DDBJ whole genome shotgun (WGS) entry which is preliminary data.</text>
</comment>
<reference evidence="2 3" key="1">
    <citation type="submission" date="2021-01" db="EMBL/GenBank/DDBJ databases">
        <title>Whole genome shotgun sequence of Planobispora longispora NBRC 13918.</title>
        <authorList>
            <person name="Komaki H."/>
            <person name="Tamura T."/>
        </authorList>
    </citation>
    <scope>NUCLEOTIDE SEQUENCE [LARGE SCALE GENOMIC DNA]</scope>
    <source>
        <strain evidence="2 3">NBRC 13918</strain>
    </source>
</reference>
<dbReference type="Pfam" id="PF12802">
    <property type="entry name" value="MarR_2"/>
    <property type="match status" value="1"/>
</dbReference>
<dbReference type="SUPFAM" id="SSF46785">
    <property type="entry name" value="Winged helix' DNA-binding domain"/>
    <property type="match status" value="1"/>
</dbReference>
<accession>A0A8J3REN6</accession>
<name>A0A8J3REN6_9ACTN</name>
<dbReference type="InterPro" id="IPR032710">
    <property type="entry name" value="NTF2-like_dom_sf"/>
</dbReference>
<organism evidence="2 3">
    <name type="scientific">Planobispora longispora</name>
    <dbReference type="NCBI Taxonomy" id="28887"/>
    <lineage>
        <taxon>Bacteria</taxon>
        <taxon>Bacillati</taxon>
        <taxon>Actinomycetota</taxon>
        <taxon>Actinomycetes</taxon>
        <taxon>Streptosporangiales</taxon>
        <taxon>Streptosporangiaceae</taxon>
        <taxon>Planobispora</taxon>
    </lineage>
</organism>
<dbReference type="EMBL" id="BOOH01000008">
    <property type="protein sequence ID" value="GIH74332.1"/>
    <property type="molecule type" value="Genomic_DNA"/>
</dbReference>
<dbReference type="PANTHER" id="PTHR33164">
    <property type="entry name" value="TRANSCRIPTIONAL REGULATOR, MARR FAMILY"/>
    <property type="match status" value="1"/>
</dbReference>
<evidence type="ECO:0000313" key="2">
    <source>
        <dbReference type="EMBL" id="GIH74332.1"/>
    </source>
</evidence>
<dbReference type="InterPro" id="IPR036388">
    <property type="entry name" value="WH-like_DNA-bd_sf"/>
</dbReference>
<dbReference type="InterPro" id="IPR000835">
    <property type="entry name" value="HTH_MarR-typ"/>
</dbReference>
<evidence type="ECO:0000259" key="1">
    <source>
        <dbReference type="PROSITE" id="PS50995"/>
    </source>
</evidence>